<organism evidence="2 3">
    <name type="scientific">Thelohanellus kitauei</name>
    <name type="common">Myxosporean</name>
    <dbReference type="NCBI Taxonomy" id="669202"/>
    <lineage>
        <taxon>Eukaryota</taxon>
        <taxon>Metazoa</taxon>
        <taxon>Cnidaria</taxon>
        <taxon>Myxozoa</taxon>
        <taxon>Myxosporea</taxon>
        <taxon>Bivalvulida</taxon>
        <taxon>Platysporina</taxon>
        <taxon>Myxobolidae</taxon>
        <taxon>Thelohanellus</taxon>
    </lineage>
</organism>
<reference evidence="2 3" key="1">
    <citation type="journal article" date="2014" name="Genome Biol. Evol.">
        <title>The genome of the myxosporean Thelohanellus kitauei shows adaptations to nutrient acquisition within its fish host.</title>
        <authorList>
            <person name="Yang Y."/>
            <person name="Xiong J."/>
            <person name="Zhou Z."/>
            <person name="Huo F."/>
            <person name="Miao W."/>
            <person name="Ran C."/>
            <person name="Liu Y."/>
            <person name="Zhang J."/>
            <person name="Feng J."/>
            <person name="Wang M."/>
            <person name="Wang M."/>
            <person name="Wang L."/>
            <person name="Yao B."/>
        </authorList>
    </citation>
    <scope>NUCLEOTIDE SEQUENCE [LARGE SCALE GENOMIC DNA]</scope>
    <source>
        <strain evidence="2">Wuqing</strain>
    </source>
</reference>
<comment type="caution">
    <text evidence="2">The sequence shown here is derived from an EMBL/GenBank/DDBJ whole genome shotgun (WGS) entry which is preliminary data.</text>
</comment>
<dbReference type="EMBL" id="JWZT01004270">
    <property type="protein sequence ID" value="KII64425.1"/>
    <property type="molecule type" value="Genomic_DNA"/>
</dbReference>
<evidence type="ECO:0000313" key="3">
    <source>
        <dbReference type="Proteomes" id="UP000031668"/>
    </source>
</evidence>
<feature type="coiled-coil region" evidence="1">
    <location>
        <begin position="84"/>
        <end position="118"/>
    </location>
</feature>
<evidence type="ECO:0000313" key="2">
    <source>
        <dbReference type="EMBL" id="KII64425.1"/>
    </source>
</evidence>
<evidence type="ECO:0000256" key="1">
    <source>
        <dbReference type="SAM" id="Coils"/>
    </source>
</evidence>
<gene>
    <name evidence="2" type="ORF">RF11_08147</name>
</gene>
<dbReference type="AlphaFoldDB" id="A0A0C2MJ98"/>
<name>A0A0C2MJ98_THEKT</name>
<accession>A0A0C2MJ98</accession>
<keyword evidence="1" id="KW-0175">Coiled coil</keyword>
<proteinExistence type="predicted"/>
<dbReference type="Proteomes" id="UP000031668">
    <property type="component" value="Unassembled WGS sequence"/>
</dbReference>
<sequence length="125" mass="14751">MEYYDYFPIINRKEAEQRTLKDKLSKENILIRELRNSVQGYNQKTTRLGRVVASVLNIIQSSKEEAILDQQFKDKFKKYTAEIKENLEKILKRLTSEFNELTEKNKELIKEINQLHEESLGAALS</sequence>
<keyword evidence="3" id="KW-1185">Reference proteome</keyword>
<protein>
    <submittedName>
        <fullName evidence="2">Uncharacterized protein</fullName>
    </submittedName>
</protein>